<evidence type="ECO:0000313" key="2">
    <source>
        <dbReference type="EMBL" id="OGM09132.1"/>
    </source>
</evidence>
<comment type="caution">
    <text evidence="2">The sequence shown here is derived from an EMBL/GenBank/DDBJ whole genome shotgun (WGS) entry which is preliminary data.</text>
</comment>
<evidence type="ECO:0008006" key="4">
    <source>
        <dbReference type="Google" id="ProtNLM"/>
    </source>
</evidence>
<reference evidence="2 3" key="1">
    <citation type="journal article" date="2016" name="Nat. Commun.">
        <title>Thousands of microbial genomes shed light on interconnected biogeochemical processes in an aquifer system.</title>
        <authorList>
            <person name="Anantharaman K."/>
            <person name="Brown C.T."/>
            <person name="Hug L.A."/>
            <person name="Sharon I."/>
            <person name="Castelle C.J."/>
            <person name="Probst A.J."/>
            <person name="Thomas B.C."/>
            <person name="Singh A."/>
            <person name="Wilkins M.J."/>
            <person name="Karaoz U."/>
            <person name="Brodie E.L."/>
            <person name="Williams K.H."/>
            <person name="Hubbard S.S."/>
            <person name="Banfield J.F."/>
        </authorList>
    </citation>
    <scope>NUCLEOTIDE SEQUENCE [LARGE SCALE GENOMIC DNA]</scope>
</reference>
<gene>
    <name evidence="2" type="ORF">A2159_01730</name>
</gene>
<keyword evidence="1" id="KW-1133">Transmembrane helix</keyword>
<sequence>MTKDLKQKSYMGFSLIEMLVTVFVFAVIAIISTQSLSNSLRSSTKTNSTLKVRENLDFTLSTMERLLHNAKSIDCVTSNAATLNYIDEYGNSASFVRATSGTDVYIASNSGAMNKRLTSPDVVVDSAGVLFSSDCINIPHSVYINLKARAKDISGSEGADYSASTKILLRNY</sequence>
<dbReference type="AlphaFoldDB" id="A0A1F7X223"/>
<proteinExistence type="predicted"/>
<evidence type="ECO:0000313" key="3">
    <source>
        <dbReference type="Proteomes" id="UP000179219"/>
    </source>
</evidence>
<keyword evidence="1" id="KW-0472">Membrane</keyword>
<accession>A0A1F7X223</accession>
<name>A0A1F7X223_9BACT</name>
<dbReference type="EMBL" id="MGFP01000027">
    <property type="protein sequence ID" value="OGM09132.1"/>
    <property type="molecule type" value="Genomic_DNA"/>
</dbReference>
<feature type="transmembrane region" description="Helical" evidence="1">
    <location>
        <begin position="12"/>
        <end position="31"/>
    </location>
</feature>
<organism evidence="2 3">
    <name type="scientific">Candidatus Woesebacteria bacterium RBG_13_34_9</name>
    <dbReference type="NCBI Taxonomy" id="1802477"/>
    <lineage>
        <taxon>Bacteria</taxon>
        <taxon>Candidatus Woeseibacteriota</taxon>
    </lineage>
</organism>
<dbReference type="InterPro" id="IPR012902">
    <property type="entry name" value="N_methyl_site"/>
</dbReference>
<dbReference type="NCBIfam" id="TIGR02532">
    <property type="entry name" value="IV_pilin_GFxxxE"/>
    <property type="match status" value="1"/>
</dbReference>
<evidence type="ECO:0000256" key="1">
    <source>
        <dbReference type="SAM" id="Phobius"/>
    </source>
</evidence>
<dbReference type="Proteomes" id="UP000179219">
    <property type="component" value="Unassembled WGS sequence"/>
</dbReference>
<keyword evidence="1" id="KW-0812">Transmembrane</keyword>
<protein>
    <recommendedName>
        <fullName evidence="4">Prepilin-type N-terminal cleavage/methylation domain-containing protein</fullName>
    </recommendedName>
</protein>